<keyword evidence="1" id="KW-0472">Membrane</keyword>
<proteinExistence type="predicted"/>
<keyword evidence="1" id="KW-1133">Transmembrane helix</keyword>
<name>A0AAV7XPI4_9NEOP</name>
<dbReference type="EMBL" id="JAPTSV010000006">
    <property type="protein sequence ID" value="KAJ1526603.1"/>
    <property type="molecule type" value="Genomic_DNA"/>
</dbReference>
<dbReference type="AlphaFoldDB" id="A0AAV7XPI4"/>
<evidence type="ECO:0000313" key="2">
    <source>
        <dbReference type="EMBL" id="KAJ1526603.1"/>
    </source>
</evidence>
<accession>A0AAV7XPI4</accession>
<organism evidence="2 3">
    <name type="scientific">Megalurothrips usitatus</name>
    <name type="common">bean blossom thrips</name>
    <dbReference type="NCBI Taxonomy" id="439358"/>
    <lineage>
        <taxon>Eukaryota</taxon>
        <taxon>Metazoa</taxon>
        <taxon>Ecdysozoa</taxon>
        <taxon>Arthropoda</taxon>
        <taxon>Hexapoda</taxon>
        <taxon>Insecta</taxon>
        <taxon>Pterygota</taxon>
        <taxon>Neoptera</taxon>
        <taxon>Paraneoptera</taxon>
        <taxon>Thysanoptera</taxon>
        <taxon>Terebrantia</taxon>
        <taxon>Thripoidea</taxon>
        <taxon>Thripidae</taxon>
        <taxon>Megalurothrips</taxon>
    </lineage>
</organism>
<keyword evidence="3" id="KW-1185">Reference proteome</keyword>
<dbReference type="Proteomes" id="UP001075354">
    <property type="component" value="Chromosome 6"/>
</dbReference>
<sequence>MRDRAEWWWADPAAAPYAAPCLSWRPPADGRLVALVDATIAIKGAGQFVSDTLANLRRFHGLAVPAKEVQHKQLIPYWVSCRIDLLSTQMLLRSEYAEALTPYPWSVHSALVVVPSGMARPRPPLSRLLDALPVSMWAAIFCSQGAWDGLGRTKAYSHLSTLEGRSVKAKRVMTALRSRQLAMTLALRLSKQGAVWQTHLLTLAPLLAQAPPGTLAVRRRRLLFALWLLACIVLAAAFQIVPKTMKKMKERRGLFFASAFNVCSVHPRGVLLCVLTVPDPVAEIDSVDALARSNLTLLVRTDLFQVEWTERKVTFEPATPLPTLINQVAVYRNAATLIDEDMLHLLGEHVEAKAQKACTYGLRFRLVDMRCLVL</sequence>
<evidence type="ECO:0000313" key="3">
    <source>
        <dbReference type="Proteomes" id="UP001075354"/>
    </source>
</evidence>
<protein>
    <submittedName>
        <fullName evidence="2">Uncharacterized protein</fullName>
    </submittedName>
</protein>
<keyword evidence="1" id="KW-0812">Transmembrane</keyword>
<comment type="caution">
    <text evidence="2">The sequence shown here is derived from an EMBL/GenBank/DDBJ whole genome shotgun (WGS) entry which is preliminary data.</text>
</comment>
<reference evidence="2" key="1">
    <citation type="submission" date="2022-12" db="EMBL/GenBank/DDBJ databases">
        <title>Chromosome-level genome assembly of the bean flower thrips Megalurothrips usitatus.</title>
        <authorList>
            <person name="Ma L."/>
            <person name="Liu Q."/>
            <person name="Li H."/>
            <person name="Cai W."/>
        </authorList>
    </citation>
    <scope>NUCLEOTIDE SEQUENCE</scope>
    <source>
        <strain evidence="2">Cailab_2022a</strain>
    </source>
</reference>
<feature type="transmembrane region" description="Helical" evidence="1">
    <location>
        <begin position="222"/>
        <end position="241"/>
    </location>
</feature>
<gene>
    <name evidence="2" type="ORF">ONE63_008189</name>
</gene>
<evidence type="ECO:0000256" key="1">
    <source>
        <dbReference type="SAM" id="Phobius"/>
    </source>
</evidence>